<dbReference type="AlphaFoldDB" id="A0A2W5GBM7"/>
<name>A0A2W5GBM7_9SPHI</name>
<proteinExistence type="predicted"/>
<comment type="caution">
    <text evidence="2">The sequence shown here is derived from an EMBL/GenBank/DDBJ whole genome shotgun (WGS) entry which is preliminary data.</text>
</comment>
<evidence type="ECO:0000259" key="1">
    <source>
        <dbReference type="Pfam" id="PF21939"/>
    </source>
</evidence>
<sequence>IISGCQVDDGIAASGIVSVNGDVMALEGGYVEETAFVESVEVAGQFGDGVTRPFRIVRTLKFGTGNEQYNWADFKLKENSILDRIEKLEKMCAPIAAGVGGSMMFWNKPANAIPDGWQEVVNWRSRMPIGYDPDDTDFNTVGKTGGEKTHTLVQAELPEVKIGNGVIDDMPTGNSSNVFINGQKSAPWSGGNIANTSGGSTFYQGLTENLGSGKAHNNMSPYRTVLFIEFVG</sequence>
<reference evidence="2 3" key="1">
    <citation type="submission" date="2017-11" db="EMBL/GenBank/DDBJ databases">
        <title>Infants hospitalized years apart are colonized by the same room-sourced microbial strains.</title>
        <authorList>
            <person name="Brooks B."/>
            <person name="Olm M.R."/>
            <person name="Firek B.A."/>
            <person name="Baker R."/>
            <person name="Thomas B.C."/>
            <person name="Morowitz M.J."/>
            <person name="Banfield J.F."/>
        </authorList>
    </citation>
    <scope>NUCLEOTIDE SEQUENCE [LARGE SCALE GENOMIC DNA]</scope>
    <source>
        <strain evidence="2">S2_009_000_R2_76</strain>
    </source>
</reference>
<gene>
    <name evidence="2" type="ORF">DI598_19130</name>
</gene>
<evidence type="ECO:0000313" key="3">
    <source>
        <dbReference type="Proteomes" id="UP000249645"/>
    </source>
</evidence>
<accession>A0A2W5GBM7</accession>
<organism evidence="2 3">
    <name type="scientific">Pseudopedobacter saltans</name>
    <dbReference type="NCBI Taxonomy" id="151895"/>
    <lineage>
        <taxon>Bacteria</taxon>
        <taxon>Pseudomonadati</taxon>
        <taxon>Bacteroidota</taxon>
        <taxon>Sphingobacteriia</taxon>
        <taxon>Sphingobacteriales</taxon>
        <taxon>Sphingobacteriaceae</taxon>
        <taxon>Pseudopedobacter</taxon>
    </lineage>
</organism>
<dbReference type="CDD" id="cd22641">
    <property type="entry name" value="C24-like"/>
    <property type="match status" value="1"/>
</dbReference>
<feature type="domain" description="Baseplate structural protein Gp10 C-terminal" evidence="1">
    <location>
        <begin position="108"/>
        <end position="225"/>
    </location>
</feature>
<dbReference type="Pfam" id="PF21939">
    <property type="entry name" value="Gp10_C"/>
    <property type="match status" value="1"/>
</dbReference>
<dbReference type="EMBL" id="QFOI01000591">
    <property type="protein sequence ID" value="PZP40742.1"/>
    <property type="molecule type" value="Genomic_DNA"/>
</dbReference>
<dbReference type="Proteomes" id="UP000249645">
    <property type="component" value="Unassembled WGS sequence"/>
</dbReference>
<protein>
    <recommendedName>
        <fullName evidence="1">Baseplate structural protein Gp10 C-terminal domain-containing protein</fullName>
    </recommendedName>
</protein>
<evidence type="ECO:0000313" key="2">
    <source>
        <dbReference type="EMBL" id="PZP40742.1"/>
    </source>
</evidence>
<dbReference type="InterPro" id="IPR053827">
    <property type="entry name" value="Gp10_C"/>
</dbReference>
<feature type="non-terminal residue" evidence="2">
    <location>
        <position position="1"/>
    </location>
</feature>